<accession>A0A7X2HNS5</accession>
<feature type="chain" id="PRO_5031595841" evidence="2">
    <location>
        <begin position="24"/>
        <end position="446"/>
    </location>
</feature>
<dbReference type="RefSeq" id="WP_065857615.1">
    <property type="nucleotide sequence ID" value="NZ_MCGA01000018.1"/>
</dbReference>
<sequence length="446" mass="48582">MGAAKQAMAAFMLALSLQSAALAAGAETPAADIPEPERWNVHGQFTNVTQWHPSFRSPYSGTNSLTPDNNTKETVDVTLYLGLRLWKGAELYANPEIDQGFGLSNTVGLAGFSSGEAYKIGNNAPYRKLPRLFLRQVINLGGEQQAVESAPNQLAGSRSADNVTITVGKFSVVDIFDTNTYAHDPRGDFLNWAVIDAGAFDYAADAWGYTHGLAVEWTQSWWSLRGGLFALSVVPNSVTIDTTWKQYQWVGEFEARHDWFGRPGKIKLLAFATRGRMGGYGDAVSLAQQTGDTPDTGLVRRLAWRPGVALNLEQEITSDLGVFARASMNDGSKETYEFTDINQSVSAGFSLKGNRWGRPNDTFGAAVVVNGLSRAARQYFAAGGMGVLIGDGALNYGTERIAELYYNWAAIKHLTLGLNYQYVVHPAYNRDRGPVSIVGARVHAEF</sequence>
<dbReference type="InterPro" id="IPR007049">
    <property type="entry name" value="Carb-sel_porin_OprB"/>
</dbReference>
<keyword evidence="2" id="KW-0732">Signal</keyword>
<comment type="caution">
    <text evidence="3">The sequence shown here is derived from an EMBL/GenBank/DDBJ whole genome shotgun (WGS) entry which is preliminary data.</text>
</comment>
<dbReference type="AlphaFoldDB" id="A0A7X2HNS5"/>
<dbReference type="GO" id="GO:0016020">
    <property type="term" value="C:membrane"/>
    <property type="evidence" value="ECO:0007669"/>
    <property type="project" value="InterPro"/>
</dbReference>
<dbReference type="InterPro" id="IPR038673">
    <property type="entry name" value="OprB_sf"/>
</dbReference>
<dbReference type="Pfam" id="PF04966">
    <property type="entry name" value="OprB"/>
    <property type="match status" value="1"/>
</dbReference>
<protein>
    <submittedName>
        <fullName evidence="3">Carbohydrate porin</fullName>
    </submittedName>
</protein>
<gene>
    <name evidence="3" type="ORF">GJQ57_14875</name>
</gene>
<name>A0A7X2HNS5_RALPI</name>
<organism evidence="3 4">
    <name type="scientific">Ralstonia pickettii</name>
    <name type="common">Burkholderia pickettii</name>
    <dbReference type="NCBI Taxonomy" id="329"/>
    <lineage>
        <taxon>Bacteria</taxon>
        <taxon>Pseudomonadati</taxon>
        <taxon>Pseudomonadota</taxon>
        <taxon>Betaproteobacteria</taxon>
        <taxon>Burkholderiales</taxon>
        <taxon>Burkholderiaceae</taxon>
        <taxon>Ralstonia</taxon>
    </lineage>
</organism>
<dbReference type="GO" id="GO:0015288">
    <property type="term" value="F:porin activity"/>
    <property type="evidence" value="ECO:0007669"/>
    <property type="project" value="InterPro"/>
</dbReference>
<proteinExistence type="inferred from homology"/>
<reference evidence="3 4" key="1">
    <citation type="submission" date="2019-11" db="EMBL/GenBank/DDBJ databases">
        <title>Phenotypic characterization of an OXA-22 and OXA-60 co-producing Ralstonia pickettii clinical strain.</title>
        <authorList>
            <person name="He F."/>
        </authorList>
    </citation>
    <scope>NUCLEOTIDE SEQUENCE [LARGE SCALE GENOMIC DNA]</scope>
    <source>
        <strain evidence="3 4">PSLESD1</strain>
    </source>
</reference>
<evidence type="ECO:0000256" key="2">
    <source>
        <dbReference type="RuleBase" id="RU363072"/>
    </source>
</evidence>
<evidence type="ECO:0000313" key="4">
    <source>
        <dbReference type="Proteomes" id="UP000441032"/>
    </source>
</evidence>
<dbReference type="Proteomes" id="UP000441032">
    <property type="component" value="Unassembled WGS sequence"/>
</dbReference>
<feature type="signal peptide" evidence="2">
    <location>
        <begin position="1"/>
        <end position="23"/>
    </location>
</feature>
<dbReference type="GO" id="GO:0008643">
    <property type="term" value="P:carbohydrate transport"/>
    <property type="evidence" value="ECO:0007669"/>
    <property type="project" value="InterPro"/>
</dbReference>
<evidence type="ECO:0000256" key="1">
    <source>
        <dbReference type="ARBA" id="ARBA00008769"/>
    </source>
</evidence>
<dbReference type="Gene3D" id="2.40.160.180">
    <property type="entry name" value="Carbohydrate-selective porin OprB"/>
    <property type="match status" value="1"/>
</dbReference>
<evidence type="ECO:0000313" key="3">
    <source>
        <dbReference type="EMBL" id="MRS99923.1"/>
    </source>
</evidence>
<comment type="similarity">
    <text evidence="1 2">Belongs to the OprB family.</text>
</comment>
<dbReference type="EMBL" id="WJYN01000005">
    <property type="protein sequence ID" value="MRS99923.1"/>
    <property type="molecule type" value="Genomic_DNA"/>
</dbReference>